<evidence type="ECO:0000256" key="1">
    <source>
        <dbReference type="SAM" id="MobiDB-lite"/>
    </source>
</evidence>
<dbReference type="Proteomes" id="UP000503447">
    <property type="component" value="Chromosome"/>
</dbReference>
<sequence length="108" mass="11373">MAGRASRGHGPRGRWVLDSVPGDGQPPGRTFYCTGPRLKVLSPDRIAHPAVGARVPLGRKMGAGVNRADSRMMGERRSESARPPTPVLAGATGGVNTGPICDRRATEF</sequence>
<organism evidence="2 3">
    <name type="scientific">Frigoriglobus tundricola</name>
    <dbReference type="NCBI Taxonomy" id="2774151"/>
    <lineage>
        <taxon>Bacteria</taxon>
        <taxon>Pseudomonadati</taxon>
        <taxon>Planctomycetota</taxon>
        <taxon>Planctomycetia</taxon>
        <taxon>Gemmatales</taxon>
        <taxon>Gemmataceae</taxon>
        <taxon>Frigoriglobus</taxon>
    </lineage>
</organism>
<evidence type="ECO:0000313" key="2">
    <source>
        <dbReference type="EMBL" id="QJW93753.1"/>
    </source>
</evidence>
<dbReference type="AlphaFoldDB" id="A0A6M5YKE4"/>
<dbReference type="EMBL" id="CP053452">
    <property type="protein sequence ID" value="QJW93753.1"/>
    <property type="molecule type" value="Genomic_DNA"/>
</dbReference>
<protein>
    <submittedName>
        <fullName evidence="2">Uncharacterized protein</fullName>
    </submittedName>
</protein>
<feature type="region of interest" description="Disordered" evidence="1">
    <location>
        <begin position="62"/>
        <end position="108"/>
    </location>
</feature>
<keyword evidence="3" id="KW-1185">Reference proteome</keyword>
<proteinExistence type="predicted"/>
<name>A0A6M5YKE4_9BACT</name>
<feature type="region of interest" description="Disordered" evidence="1">
    <location>
        <begin position="1"/>
        <end position="28"/>
    </location>
</feature>
<reference evidence="3" key="1">
    <citation type="submission" date="2020-05" db="EMBL/GenBank/DDBJ databases">
        <title>Frigoriglobus tundricola gen. nov., sp. nov., a psychrotolerant cellulolytic planctomycete of the family Gemmataceae with two divergent copies of 16S rRNA gene.</title>
        <authorList>
            <person name="Kulichevskaya I.S."/>
            <person name="Ivanova A.A."/>
            <person name="Naumoff D.G."/>
            <person name="Beletsky A.V."/>
            <person name="Rijpstra W.I.C."/>
            <person name="Sinninghe Damste J.S."/>
            <person name="Mardanov A.V."/>
            <person name="Ravin N.V."/>
            <person name="Dedysh S.N."/>
        </authorList>
    </citation>
    <scope>NUCLEOTIDE SEQUENCE [LARGE SCALE GENOMIC DNA]</scope>
    <source>
        <strain evidence="3">PL17</strain>
    </source>
</reference>
<feature type="compositionally biased region" description="Basic and acidic residues" evidence="1">
    <location>
        <begin position="68"/>
        <end position="80"/>
    </location>
</feature>
<accession>A0A6M5YKE4</accession>
<feature type="compositionally biased region" description="Basic residues" evidence="1">
    <location>
        <begin position="1"/>
        <end position="12"/>
    </location>
</feature>
<dbReference type="KEGG" id="ftj:FTUN_1264"/>
<evidence type="ECO:0000313" key="3">
    <source>
        <dbReference type="Proteomes" id="UP000503447"/>
    </source>
</evidence>
<gene>
    <name evidence="2" type="ORF">FTUN_1264</name>
</gene>